<dbReference type="Pfam" id="PF12833">
    <property type="entry name" value="HTH_18"/>
    <property type="match status" value="1"/>
</dbReference>
<name>A0ABU0YFJ5_9PROT</name>
<evidence type="ECO:0000259" key="4">
    <source>
        <dbReference type="PROSITE" id="PS01124"/>
    </source>
</evidence>
<proteinExistence type="predicted"/>
<sequence length="330" mass="36421">MHPQRTPLDSHPAFRASHYDALKQAVAAQLSAKFVDLPSHPAALDARANRFDLPQSSLWFCSYGIPIAIEFPEPDHVRLQFHHAGVGATWIGNDFVAVTPDQACVTSTAAEFDLGAGYEQIVWRISKDILRKKLADLTDAPLSGELDFNNKLDLTTAPARVLTHILSCTVQAAESMVGDSGKVVIGELEQALISTFLAASEHRYRDRLEGRMPTAAPWQVRRAESYIAANWDKPLEIETLAEVTGASVRSIFRAFKQSRGYTPFEFAKRIRLNHARRMLEDAESGGSVTSICFACGFSDLGRFSKDFAQAFGERPSEVLKRHKGAVAVLH</sequence>
<protein>
    <submittedName>
        <fullName evidence="5">Helix-turn-helix transcriptional regulator</fullName>
    </submittedName>
</protein>
<keyword evidence="1" id="KW-0805">Transcription regulation</keyword>
<evidence type="ECO:0000256" key="1">
    <source>
        <dbReference type="ARBA" id="ARBA00023015"/>
    </source>
</evidence>
<dbReference type="InterPro" id="IPR035418">
    <property type="entry name" value="AraC-bd_2"/>
</dbReference>
<dbReference type="InterPro" id="IPR018060">
    <property type="entry name" value="HTH_AraC"/>
</dbReference>
<dbReference type="Proteomes" id="UP001230156">
    <property type="component" value="Unassembled WGS sequence"/>
</dbReference>
<dbReference type="PANTHER" id="PTHR46796:SF6">
    <property type="entry name" value="ARAC SUBFAMILY"/>
    <property type="match status" value="1"/>
</dbReference>
<keyword evidence="3" id="KW-0804">Transcription</keyword>
<dbReference type="SMART" id="SM00342">
    <property type="entry name" value="HTH_ARAC"/>
    <property type="match status" value="1"/>
</dbReference>
<keyword evidence="2" id="KW-0238">DNA-binding</keyword>
<accession>A0ABU0YFJ5</accession>
<evidence type="ECO:0000256" key="2">
    <source>
        <dbReference type="ARBA" id="ARBA00023125"/>
    </source>
</evidence>
<dbReference type="InterPro" id="IPR009057">
    <property type="entry name" value="Homeodomain-like_sf"/>
</dbReference>
<keyword evidence="6" id="KW-1185">Reference proteome</keyword>
<reference evidence="6" key="1">
    <citation type="submission" date="2023-08" db="EMBL/GenBank/DDBJ databases">
        <title>Rhodospirillaceae gen. nov., a novel taxon isolated from the Yangtze River Yuezi River estuary sludge.</title>
        <authorList>
            <person name="Ruan L."/>
        </authorList>
    </citation>
    <scope>NUCLEOTIDE SEQUENCE [LARGE SCALE GENOMIC DNA]</scope>
    <source>
        <strain evidence="6">R-7</strain>
    </source>
</reference>
<evidence type="ECO:0000313" key="6">
    <source>
        <dbReference type="Proteomes" id="UP001230156"/>
    </source>
</evidence>
<evidence type="ECO:0000256" key="3">
    <source>
        <dbReference type="ARBA" id="ARBA00023163"/>
    </source>
</evidence>
<dbReference type="Gene3D" id="1.10.10.60">
    <property type="entry name" value="Homeodomain-like"/>
    <property type="match status" value="1"/>
</dbReference>
<dbReference type="EMBL" id="JAUYVI010000001">
    <property type="protein sequence ID" value="MDQ7246479.1"/>
    <property type="molecule type" value="Genomic_DNA"/>
</dbReference>
<dbReference type="PANTHER" id="PTHR46796">
    <property type="entry name" value="HTH-TYPE TRANSCRIPTIONAL ACTIVATOR RHAS-RELATED"/>
    <property type="match status" value="1"/>
</dbReference>
<organism evidence="5 6">
    <name type="scientific">Dongia sedimenti</name>
    <dbReference type="NCBI Taxonomy" id="3064282"/>
    <lineage>
        <taxon>Bacteria</taxon>
        <taxon>Pseudomonadati</taxon>
        <taxon>Pseudomonadota</taxon>
        <taxon>Alphaproteobacteria</taxon>
        <taxon>Rhodospirillales</taxon>
        <taxon>Dongiaceae</taxon>
        <taxon>Dongia</taxon>
    </lineage>
</organism>
<feature type="domain" description="HTH araC/xylS-type" evidence="4">
    <location>
        <begin position="221"/>
        <end position="321"/>
    </location>
</feature>
<dbReference type="Pfam" id="PF14525">
    <property type="entry name" value="AraC_binding_2"/>
    <property type="match status" value="1"/>
</dbReference>
<dbReference type="SUPFAM" id="SSF46689">
    <property type="entry name" value="Homeodomain-like"/>
    <property type="match status" value="2"/>
</dbReference>
<dbReference type="InterPro" id="IPR050204">
    <property type="entry name" value="AraC_XylS_family_regulators"/>
</dbReference>
<evidence type="ECO:0000313" key="5">
    <source>
        <dbReference type="EMBL" id="MDQ7246479.1"/>
    </source>
</evidence>
<comment type="caution">
    <text evidence="5">The sequence shown here is derived from an EMBL/GenBank/DDBJ whole genome shotgun (WGS) entry which is preliminary data.</text>
</comment>
<dbReference type="PROSITE" id="PS01124">
    <property type="entry name" value="HTH_ARAC_FAMILY_2"/>
    <property type="match status" value="1"/>
</dbReference>
<gene>
    <name evidence="5" type="ORF">Q8A70_02320</name>
</gene>
<dbReference type="RefSeq" id="WP_379953872.1">
    <property type="nucleotide sequence ID" value="NZ_JAUYVI010000001.1"/>
</dbReference>